<dbReference type="InterPro" id="IPR022123">
    <property type="entry name" value="DUF3658"/>
</dbReference>
<reference evidence="2" key="1">
    <citation type="submission" date="2022-07" db="EMBL/GenBank/DDBJ databases">
        <title>Faecal culturing of patients with breast cancer.</title>
        <authorList>
            <person name="Teng N.M.Y."/>
            <person name="Kiu R."/>
            <person name="Evans R."/>
            <person name="Baker D.J."/>
            <person name="Zenner C."/>
            <person name="Robinson S.D."/>
            <person name="Hall L.J."/>
        </authorList>
    </citation>
    <scope>NUCLEOTIDE SEQUENCE</scope>
    <source>
        <strain evidence="2">LH1062</strain>
    </source>
</reference>
<feature type="domain" description="DUF3658" evidence="1">
    <location>
        <begin position="2"/>
        <end position="65"/>
    </location>
</feature>
<evidence type="ECO:0000313" key="3">
    <source>
        <dbReference type="Proteomes" id="UP001060112"/>
    </source>
</evidence>
<evidence type="ECO:0000259" key="1">
    <source>
        <dbReference type="Pfam" id="PF12395"/>
    </source>
</evidence>
<sequence length="78" mass="9632">MIGVPEDFYDFQIWKYLKNEPIMEAHLIGKIMLDYQNSVADWWYAMRIEYYIQQNKIHVIKDSKSKYERMICLNNYDE</sequence>
<proteinExistence type="predicted"/>
<dbReference type="Proteomes" id="UP001060112">
    <property type="component" value="Chromosome"/>
</dbReference>
<name>A0ABY5I1M9_9FIRM</name>
<organism evidence="2 3">
    <name type="scientific">Allocoprobacillus halotolerans</name>
    <dbReference type="NCBI Taxonomy" id="2944914"/>
    <lineage>
        <taxon>Bacteria</taxon>
        <taxon>Bacillati</taxon>
        <taxon>Bacillota</taxon>
        <taxon>Erysipelotrichia</taxon>
        <taxon>Erysipelotrichales</taxon>
        <taxon>Erysipelotrichaceae</taxon>
        <taxon>Allocoprobacillus</taxon>
    </lineage>
</organism>
<dbReference type="Pfam" id="PF12395">
    <property type="entry name" value="DUF3658"/>
    <property type="match status" value="1"/>
</dbReference>
<gene>
    <name evidence="2" type="ORF">NMU03_00120</name>
</gene>
<keyword evidence="3" id="KW-1185">Reference proteome</keyword>
<dbReference type="EMBL" id="CP101620">
    <property type="protein sequence ID" value="UTY39281.1"/>
    <property type="molecule type" value="Genomic_DNA"/>
</dbReference>
<accession>A0ABY5I1M9</accession>
<evidence type="ECO:0000313" key="2">
    <source>
        <dbReference type="EMBL" id="UTY39281.1"/>
    </source>
</evidence>
<protein>
    <submittedName>
        <fullName evidence="2">DUF3658 domain-containing protein</fullName>
    </submittedName>
</protein>